<name>A0A7M5XEX5_9CNID</name>
<dbReference type="OrthoDB" id="5983920at2759"/>
<sequence>MNGFKVLTDIAEKIKQNDICKSLEKGKRYLKSNYPVKCSETSKLSSHSTCFALSCKDDPDLSTCAEISKEECADCTELHSVLNQIRDLVKETNDGDIQYDANVVIADIEAYMKHQIRDAPQKLTKIMAFDQ</sequence>
<evidence type="ECO:0000313" key="1">
    <source>
        <dbReference type="EnsemblMetazoa" id="CLYHEMP022413.1"/>
    </source>
</evidence>
<accession>A0A7M5XEX5</accession>
<protein>
    <submittedName>
        <fullName evidence="1">Uncharacterized protein</fullName>
    </submittedName>
</protein>
<evidence type="ECO:0000313" key="2">
    <source>
        <dbReference type="Proteomes" id="UP000594262"/>
    </source>
</evidence>
<reference evidence="1" key="1">
    <citation type="submission" date="2021-01" db="UniProtKB">
        <authorList>
            <consortium name="EnsemblMetazoa"/>
        </authorList>
    </citation>
    <scope>IDENTIFICATION</scope>
</reference>
<proteinExistence type="predicted"/>
<dbReference type="AlphaFoldDB" id="A0A7M5XEX5"/>
<dbReference type="EnsemblMetazoa" id="CLYHEMT022413.1">
    <property type="protein sequence ID" value="CLYHEMP022413.1"/>
    <property type="gene ID" value="CLYHEMG022413"/>
</dbReference>
<dbReference type="Proteomes" id="UP000594262">
    <property type="component" value="Unplaced"/>
</dbReference>
<keyword evidence="2" id="KW-1185">Reference proteome</keyword>
<organism evidence="1 2">
    <name type="scientific">Clytia hemisphaerica</name>
    <dbReference type="NCBI Taxonomy" id="252671"/>
    <lineage>
        <taxon>Eukaryota</taxon>
        <taxon>Metazoa</taxon>
        <taxon>Cnidaria</taxon>
        <taxon>Hydrozoa</taxon>
        <taxon>Hydroidolina</taxon>
        <taxon>Leptothecata</taxon>
        <taxon>Obeliida</taxon>
        <taxon>Clytiidae</taxon>
        <taxon>Clytia</taxon>
    </lineage>
</organism>